<dbReference type="PhylomeDB" id="A0A0G4HJA0"/>
<evidence type="ECO:0000256" key="5">
    <source>
        <dbReference type="ARBA" id="ARBA00039612"/>
    </source>
</evidence>
<protein>
    <recommendedName>
        <fullName evidence="5">Cyclin-dependent kinase 2 homolog</fullName>
    </recommendedName>
    <alternativeName>
        <fullName evidence="6">Cell division control protein 2 homolog</fullName>
    </alternativeName>
    <alternativeName>
        <fullName evidence="7">cdc2-related kinase 2</fullName>
    </alternativeName>
</protein>
<comment type="similarity">
    <text evidence="1">Belongs to the protein kinase superfamily. CMGC Ser/Thr protein kinase family. CDC2/CDKX subfamily.</text>
</comment>
<keyword evidence="2" id="KW-0547">Nucleotide-binding</keyword>
<dbReference type="VEuPathDB" id="CryptoDB:Cvel_28101"/>
<evidence type="ECO:0000259" key="8">
    <source>
        <dbReference type="PROSITE" id="PS50011"/>
    </source>
</evidence>
<feature type="domain" description="Protein kinase" evidence="8">
    <location>
        <begin position="15"/>
        <end position="242"/>
    </location>
</feature>
<accession>A0A0G4HJA0</accession>
<dbReference type="CDD" id="cd00180">
    <property type="entry name" value="PKc"/>
    <property type="match status" value="1"/>
</dbReference>
<proteinExistence type="inferred from homology"/>
<evidence type="ECO:0000256" key="7">
    <source>
        <dbReference type="ARBA" id="ARBA00042858"/>
    </source>
</evidence>
<name>A0A0G4HJA0_9ALVE</name>
<evidence type="ECO:0000256" key="6">
    <source>
        <dbReference type="ARBA" id="ARBA00041902"/>
    </source>
</evidence>
<dbReference type="PROSITE" id="PS50011">
    <property type="entry name" value="PROTEIN_KINASE_DOM"/>
    <property type="match status" value="1"/>
</dbReference>
<dbReference type="InterPro" id="IPR000719">
    <property type="entry name" value="Prot_kinase_dom"/>
</dbReference>
<dbReference type="InterPro" id="IPR050108">
    <property type="entry name" value="CDK"/>
</dbReference>
<organism evidence="9">
    <name type="scientific">Chromera velia CCMP2878</name>
    <dbReference type="NCBI Taxonomy" id="1169474"/>
    <lineage>
        <taxon>Eukaryota</taxon>
        <taxon>Sar</taxon>
        <taxon>Alveolata</taxon>
        <taxon>Colpodellida</taxon>
        <taxon>Chromeraceae</taxon>
        <taxon>Chromera</taxon>
    </lineage>
</organism>
<dbReference type="SUPFAM" id="SSF56112">
    <property type="entry name" value="Protein kinase-like (PK-like)"/>
    <property type="match status" value="1"/>
</dbReference>
<dbReference type="AlphaFoldDB" id="A0A0G4HJA0"/>
<dbReference type="Pfam" id="PF00069">
    <property type="entry name" value="Pkinase"/>
    <property type="match status" value="1"/>
</dbReference>
<reference evidence="9" key="1">
    <citation type="submission" date="2014-11" db="EMBL/GenBank/DDBJ databases">
        <authorList>
            <person name="Otto D Thomas"/>
            <person name="Naeem Raeece"/>
        </authorList>
    </citation>
    <scope>NUCLEOTIDE SEQUENCE</scope>
</reference>
<dbReference type="Gene3D" id="1.10.510.10">
    <property type="entry name" value="Transferase(Phosphotransferase) domain 1"/>
    <property type="match status" value="1"/>
</dbReference>
<comment type="subunit">
    <text evidence="4">May form a complex composed of at least the catalytic subunit CRK2 and a cyclin.</text>
</comment>
<dbReference type="GO" id="GO:0005524">
    <property type="term" value="F:ATP binding"/>
    <property type="evidence" value="ECO:0007669"/>
    <property type="project" value="UniProtKB-KW"/>
</dbReference>
<evidence type="ECO:0000256" key="3">
    <source>
        <dbReference type="ARBA" id="ARBA00022840"/>
    </source>
</evidence>
<sequence>MAATTPSILAQAVLWRMDAFLAEQGFATSDPFCSGRRMVVKILRIKQGEEELVAREACIATSPQIKHPNICYCERIDTGGFPVETAPFVYLYFEFIPFTLRQCLDLPVPPASLDPEGRTSTPSCLEKKADRLHAAFPLSPQDRKDISVQLLSALRHLHKNQIIHRDLKPENILVDRDPQTGRMIVKLIDFGLARDLVGNEGDDGAHYTPDSGRHFAVLSQRATASDSLYTTAEKICEGRTGR</sequence>
<evidence type="ECO:0000256" key="1">
    <source>
        <dbReference type="ARBA" id="ARBA00006485"/>
    </source>
</evidence>
<dbReference type="SMART" id="SM00220">
    <property type="entry name" value="S_TKc"/>
    <property type="match status" value="1"/>
</dbReference>
<gene>
    <name evidence="9" type="ORF">Cvel_28101</name>
</gene>
<dbReference type="GO" id="GO:0005634">
    <property type="term" value="C:nucleus"/>
    <property type="evidence" value="ECO:0007669"/>
    <property type="project" value="TreeGrafter"/>
</dbReference>
<dbReference type="EMBL" id="CDMZ01002856">
    <property type="protein sequence ID" value="CEM44161.1"/>
    <property type="molecule type" value="Genomic_DNA"/>
</dbReference>
<dbReference type="InterPro" id="IPR008271">
    <property type="entry name" value="Ser/Thr_kinase_AS"/>
</dbReference>
<dbReference type="PANTHER" id="PTHR24056">
    <property type="entry name" value="CELL DIVISION PROTEIN KINASE"/>
    <property type="match status" value="1"/>
</dbReference>
<keyword evidence="3" id="KW-0067">ATP-binding</keyword>
<evidence type="ECO:0000256" key="2">
    <source>
        <dbReference type="ARBA" id="ARBA00022741"/>
    </source>
</evidence>
<evidence type="ECO:0000313" key="9">
    <source>
        <dbReference type="EMBL" id="CEM44161.1"/>
    </source>
</evidence>
<dbReference type="InterPro" id="IPR011009">
    <property type="entry name" value="Kinase-like_dom_sf"/>
</dbReference>
<dbReference type="GO" id="GO:0004674">
    <property type="term" value="F:protein serine/threonine kinase activity"/>
    <property type="evidence" value="ECO:0007669"/>
    <property type="project" value="TreeGrafter"/>
</dbReference>
<dbReference type="PROSITE" id="PS00108">
    <property type="entry name" value="PROTEIN_KINASE_ST"/>
    <property type="match status" value="1"/>
</dbReference>
<evidence type="ECO:0000256" key="4">
    <source>
        <dbReference type="ARBA" id="ARBA00038543"/>
    </source>
</evidence>